<reference evidence="1" key="1">
    <citation type="journal article" date="2020" name="Nature">
        <title>Giant virus diversity and host interactions through global metagenomics.</title>
        <authorList>
            <person name="Schulz F."/>
            <person name="Roux S."/>
            <person name="Paez-Espino D."/>
            <person name="Jungbluth S."/>
            <person name="Walsh D.A."/>
            <person name="Denef V.J."/>
            <person name="McMahon K.D."/>
            <person name="Konstantinidis K.T."/>
            <person name="Eloe-Fadrosh E.A."/>
            <person name="Kyrpides N.C."/>
            <person name="Woyke T."/>
        </authorList>
    </citation>
    <scope>NUCLEOTIDE SEQUENCE</scope>
    <source>
        <strain evidence="1">GVMAG-M-3300023174-176</strain>
    </source>
</reference>
<name>A0A6C0DGE9_9ZZZZ</name>
<organism evidence="1">
    <name type="scientific">viral metagenome</name>
    <dbReference type="NCBI Taxonomy" id="1070528"/>
    <lineage>
        <taxon>unclassified sequences</taxon>
        <taxon>metagenomes</taxon>
        <taxon>organismal metagenomes</taxon>
    </lineage>
</organism>
<dbReference type="EMBL" id="MN739613">
    <property type="protein sequence ID" value="QHT15471.1"/>
    <property type="molecule type" value="Genomic_DNA"/>
</dbReference>
<proteinExistence type="predicted"/>
<dbReference type="AlphaFoldDB" id="A0A6C0DGE9"/>
<evidence type="ECO:0000313" key="1">
    <source>
        <dbReference type="EMBL" id="QHT15471.1"/>
    </source>
</evidence>
<sequence length="110" mass="12593">MSATFYLPIDRGRAEVLLQKFPQHPIMRPCFYSKTNPRIFAVSYSKGGKITHSLVERSSEGTFYEITVRQNPDNSKVFLKGLHSFKDMTELEIVIKNLCSGEFDEDPVDC</sequence>
<accession>A0A6C0DGE9</accession>
<dbReference type="SUPFAM" id="SSF55550">
    <property type="entry name" value="SH2 domain"/>
    <property type="match status" value="1"/>
</dbReference>
<protein>
    <submittedName>
        <fullName evidence="1">Uncharacterized protein</fullName>
    </submittedName>
</protein>
<dbReference type="InterPro" id="IPR036860">
    <property type="entry name" value="SH2_dom_sf"/>
</dbReference>